<keyword evidence="2" id="KW-1185">Reference proteome</keyword>
<sequence>MKKSKKVFTTLSIVTTLLVAGSISAFAMESGIGGHGAKFGGAADGYYLVGSCTVPLQFGPSTYFENTDNGVSTTSFTKSDGTLIWGYVSSHVRGTTYGTNHYHGQALNQHYEYTSADATF</sequence>
<proteinExistence type="predicted"/>
<dbReference type="Proteomes" id="UP001058074">
    <property type="component" value="Unassembled WGS sequence"/>
</dbReference>
<name>A0ACB5RD55_9CLOT</name>
<organism evidence="1 2">
    <name type="scientific">Inconstantimicrobium mannanitabidum</name>
    <dbReference type="NCBI Taxonomy" id="1604901"/>
    <lineage>
        <taxon>Bacteria</taxon>
        <taxon>Bacillati</taxon>
        <taxon>Bacillota</taxon>
        <taxon>Clostridia</taxon>
        <taxon>Eubacteriales</taxon>
        <taxon>Clostridiaceae</taxon>
        <taxon>Inconstantimicrobium</taxon>
    </lineage>
</organism>
<reference evidence="1" key="1">
    <citation type="journal article" date="2025" name="Int. J. Syst. Evol. Microbiol.">
        <title>Inconstantimicrobium mannanitabidum sp. nov., a novel member of the family Clostridiaceae isolated from anoxic soil under the treatment of reductive soil disinfestation.</title>
        <authorList>
            <person name="Ueki A."/>
            <person name="Tonouchi A."/>
            <person name="Honma S."/>
            <person name="Kaku N."/>
            <person name="Ueki K."/>
        </authorList>
    </citation>
    <scope>NUCLEOTIDE SEQUENCE</scope>
    <source>
        <strain evidence="1">TW13</strain>
    </source>
</reference>
<accession>A0ACB5RD55</accession>
<gene>
    <name evidence="1" type="ORF">rsdtw13_22830</name>
</gene>
<dbReference type="EMBL" id="BROD01000001">
    <property type="protein sequence ID" value="GKX67025.1"/>
    <property type="molecule type" value="Genomic_DNA"/>
</dbReference>
<evidence type="ECO:0000313" key="1">
    <source>
        <dbReference type="EMBL" id="GKX67025.1"/>
    </source>
</evidence>
<evidence type="ECO:0000313" key="2">
    <source>
        <dbReference type="Proteomes" id="UP001058074"/>
    </source>
</evidence>
<protein>
    <submittedName>
        <fullName evidence="1">Uncharacterized protein</fullName>
    </submittedName>
</protein>
<comment type="caution">
    <text evidence="1">The sequence shown here is derived from an EMBL/GenBank/DDBJ whole genome shotgun (WGS) entry which is preliminary data.</text>
</comment>